<evidence type="ECO:0000313" key="2">
    <source>
        <dbReference type="Proteomes" id="UP001362999"/>
    </source>
</evidence>
<dbReference type="AlphaFoldDB" id="A0AAV9ZY83"/>
<proteinExistence type="predicted"/>
<dbReference type="Proteomes" id="UP001362999">
    <property type="component" value="Unassembled WGS sequence"/>
</dbReference>
<comment type="caution">
    <text evidence="1">The sequence shown here is derived from an EMBL/GenBank/DDBJ whole genome shotgun (WGS) entry which is preliminary data.</text>
</comment>
<gene>
    <name evidence="1" type="ORF">R3P38DRAFT_3223002</name>
</gene>
<protein>
    <submittedName>
        <fullName evidence="1">Uncharacterized protein</fullName>
    </submittedName>
</protein>
<reference evidence="1 2" key="1">
    <citation type="journal article" date="2024" name="J Genomics">
        <title>Draft genome sequencing and assembly of Favolaschia claudopus CIRM-BRFM 2984 isolated from oak limbs.</title>
        <authorList>
            <person name="Navarro D."/>
            <person name="Drula E."/>
            <person name="Chaduli D."/>
            <person name="Cazenave R."/>
            <person name="Ahrendt S."/>
            <person name="Wang J."/>
            <person name="Lipzen A."/>
            <person name="Daum C."/>
            <person name="Barry K."/>
            <person name="Grigoriev I.V."/>
            <person name="Favel A."/>
            <person name="Rosso M.N."/>
            <person name="Martin F."/>
        </authorList>
    </citation>
    <scope>NUCLEOTIDE SEQUENCE [LARGE SCALE GENOMIC DNA]</scope>
    <source>
        <strain evidence="1 2">CIRM-BRFM 2984</strain>
    </source>
</reference>
<dbReference type="EMBL" id="JAWWNJ010000100">
    <property type="protein sequence ID" value="KAK6996003.1"/>
    <property type="molecule type" value="Genomic_DNA"/>
</dbReference>
<evidence type="ECO:0000313" key="1">
    <source>
        <dbReference type="EMBL" id="KAK6996003.1"/>
    </source>
</evidence>
<accession>A0AAV9ZY83</accession>
<name>A0AAV9ZY83_9AGAR</name>
<keyword evidence="2" id="KW-1185">Reference proteome</keyword>
<sequence>MGAAHFLIADLPLQFAPDFVLHRISASERDPVVSHLFVMPGKRDASCIVQGNWTTRNVGAEATPGLRLQCSAYWASSIPETFLFPNTAGNVQRHERVRYPAALVLGHRSPAIVSTTPATLPIASASVFRFIAVDTSSPSALRPSTSPASCNDKLLRIPIPTRLPSHILHLRAHVAALSPPRIHSSILLSWIPQSTWRLG</sequence>
<organism evidence="1 2">
    <name type="scientific">Favolaschia claudopus</name>
    <dbReference type="NCBI Taxonomy" id="2862362"/>
    <lineage>
        <taxon>Eukaryota</taxon>
        <taxon>Fungi</taxon>
        <taxon>Dikarya</taxon>
        <taxon>Basidiomycota</taxon>
        <taxon>Agaricomycotina</taxon>
        <taxon>Agaricomycetes</taxon>
        <taxon>Agaricomycetidae</taxon>
        <taxon>Agaricales</taxon>
        <taxon>Marasmiineae</taxon>
        <taxon>Mycenaceae</taxon>
        <taxon>Favolaschia</taxon>
    </lineage>
</organism>